<dbReference type="GO" id="GO:0005886">
    <property type="term" value="C:plasma membrane"/>
    <property type="evidence" value="ECO:0007669"/>
    <property type="project" value="TreeGrafter"/>
</dbReference>
<dbReference type="FunFam" id="2.120.10.30:FF:000241">
    <property type="entry name" value="Low-density lipoprotein receptor-related protein 6"/>
    <property type="match status" value="1"/>
</dbReference>
<keyword evidence="4" id="KW-1015">Disulfide bond</keyword>
<keyword evidence="8" id="KW-0472">Membrane</keyword>
<dbReference type="Proteomes" id="UP000596742">
    <property type="component" value="Unassembled WGS sequence"/>
</dbReference>
<protein>
    <submittedName>
        <fullName evidence="9">Uncharacterized protein</fullName>
    </submittedName>
</protein>
<keyword evidence="5" id="KW-0325">Glycoprotein</keyword>
<evidence type="ECO:0000313" key="10">
    <source>
        <dbReference type="Proteomes" id="UP000596742"/>
    </source>
</evidence>
<keyword evidence="2" id="KW-0732">Signal</keyword>
<dbReference type="GO" id="GO:0042813">
    <property type="term" value="F:Wnt receptor activity"/>
    <property type="evidence" value="ECO:0007669"/>
    <property type="project" value="TreeGrafter"/>
</dbReference>
<evidence type="ECO:0000256" key="4">
    <source>
        <dbReference type="ARBA" id="ARBA00023157"/>
    </source>
</evidence>
<dbReference type="EMBL" id="UYJE01005565">
    <property type="protein sequence ID" value="VDI38278.1"/>
    <property type="molecule type" value="Genomic_DNA"/>
</dbReference>
<dbReference type="AlphaFoldDB" id="A0A8B6ES56"/>
<dbReference type="Pfam" id="PF00058">
    <property type="entry name" value="Ldl_recept_b"/>
    <property type="match status" value="2"/>
</dbReference>
<dbReference type="PROSITE" id="PS51120">
    <property type="entry name" value="LDLRB"/>
    <property type="match status" value="3"/>
</dbReference>
<keyword evidence="3" id="KW-0677">Repeat</keyword>
<evidence type="ECO:0000256" key="6">
    <source>
        <dbReference type="PROSITE-ProRule" id="PRU00461"/>
    </source>
</evidence>
<feature type="transmembrane region" description="Helical" evidence="8">
    <location>
        <begin position="107"/>
        <end position="130"/>
    </location>
</feature>
<dbReference type="GO" id="GO:0017147">
    <property type="term" value="F:Wnt-protein binding"/>
    <property type="evidence" value="ECO:0007669"/>
    <property type="project" value="TreeGrafter"/>
</dbReference>
<proteinExistence type="predicted"/>
<feature type="repeat" description="LDL-receptor class B" evidence="6">
    <location>
        <begin position="357"/>
        <end position="401"/>
    </location>
</feature>
<accession>A0A8B6ES56</accession>
<evidence type="ECO:0000256" key="2">
    <source>
        <dbReference type="ARBA" id="ARBA00022729"/>
    </source>
</evidence>
<reference evidence="9" key="1">
    <citation type="submission" date="2018-11" db="EMBL/GenBank/DDBJ databases">
        <authorList>
            <person name="Alioto T."/>
            <person name="Alioto T."/>
        </authorList>
    </citation>
    <scope>NUCLEOTIDE SEQUENCE</scope>
</reference>
<keyword evidence="8" id="KW-0812">Transmembrane</keyword>
<name>A0A8B6ES56_MYTGA</name>
<evidence type="ECO:0000256" key="5">
    <source>
        <dbReference type="ARBA" id="ARBA00023180"/>
    </source>
</evidence>
<dbReference type="InterPro" id="IPR050778">
    <property type="entry name" value="Cueball_EGF_LRP_Nidogen"/>
</dbReference>
<dbReference type="Gene3D" id="2.120.10.30">
    <property type="entry name" value="TolB, C-terminal domain"/>
    <property type="match status" value="1"/>
</dbReference>
<dbReference type="SUPFAM" id="SSF63825">
    <property type="entry name" value="YWTD domain"/>
    <property type="match status" value="1"/>
</dbReference>
<feature type="repeat" description="LDL-receptor class B" evidence="6">
    <location>
        <begin position="313"/>
        <end position="356"/>
    </location>
</feature>
<keyword evidence="1" id="KW-0245">EGF-like domain</keyword>
<organism evidence="9 10">
    <name type="scientific">Mytilus galloprovincialis</name>
    <name type="common">Mediterranean mussel</name>
    <dbReference type="NCBI Taxonomy" id="29158"/>
    <lineage>
        <taxon>Eukaryota</taxon>
        <taxon>Metazoa</taxon>
        <taxon>Spiralia</taxon>
        <taxon>Lophotrochozoa</taxon>
        <taxon>Mollusca</taxon>
        <taxon>Bivalvia</taxon>
        <taxon>Autobranchia</taxon>
        <taxon>Pteriomorphia</taxon>
        <taxon>Mytilida</taxon>
        <taxon>Mytiloidea</taxon>
        <taxon>Mytilidae</taxon>
        <taxon>Mytilinae</taxon>
        <taxon>Mytilus</taxon>
    </lineage>
</organism>
<keyword evidence="8" id="KW-1133">Transmembrane helix</keyword>
<evidence type="ECO:0000256" key="7">
    <source>
        <dbReference type="SAM" id="MobiDB-lite"/>
    </source>
</evidence>
<evidence type="ECO:0000256" key="1">
    <source>
        <dbReference type="ARBA" id="ARBA00022536"/>
    </source>
</evidence>
<comment type="caution">
    <text evidence="9">The sequence shown here is derived from an EMBL/GenBank/DDBJ whole genome shotgun (WGS) entry which is preliminary data.</text>
</comment>
<dbReference type="OrthoDB" id="6157061at2759"/>
<feature type="repeat" description="LDL-receptor class B" evidence="6">
    <location>
        <begin position="270"/>
        <end position="312"/>
    </location>
</feature>
<feature type="region of interest" description="Disordered" evidence="7">
    <location>
        <begin position="44"/>
        <end position="83"/>
    </location>
</feature>
<evidence type="ECO:0000256" key="3">
    <source>
        <dbReference type="ARBA" id="ARBA00022737"/>
    </source>
</evidence>
<dbReference type="InterPro" id="IPR000033">
    <property type="entry name" value="LDLR_classB_rpt"/>
</dbReference>
<dbReference type="InterPro" id="IPR011042">
    <property type="entry name" value="6-blade_b-propeller_TolB-like"/>
</dbReference>
<dbReference type="PANTHER" id="PTHR46513:SF13">
    <property type="entry name" value="EGF-LIKE DOMAIN-CONTAINING PROTEIN"/>
    <property type="match status" value="1"/>
</dbReference>
<sequence>MAFNYKKGLRTYENEKFDSAETAVGDEDGDQQQYEEIAEYVYNPSDEKKNQNKYTGWNERGKGTSRNSQNKKRFGNNKNENTKDTNLQLPIKQLVDWKVVSRKWRTACVVSGFVCIGLISVIGVLAWMLLSTKVSQCDHEFERSLPNAGTGNHSVSTDKPISKCHTGFYGERCEAEETTKLLYSSTSSIWLLDVNSSMQIEIASTSNAIDIDYHKTKFFIYWTEVSPGKISRQVLGKVRYPPTSNETTLEDIVLDNINTPIGIAVDSVNDHIYWTDTGLQRIMRSNLDGSNTTLILGTGLENPRAIELDTANRWIYFSDWGSIPKIEKCMFDGSNRQTIITTDLKWPNGIALDRCKKRLYWCDAGLNQIKTSNYDGSDVQVILNGTRKVHHPFGIDIDENNMYFTDWKKQVFQLSKFSSTPKSLLAKRHRPNGLTIYRTNVGKV</sequence>
<evidence type="ECO:0000313" key="9">
    <source>
        <dbReference type="EMBL" id="VDI38278.1"/>
    </source>
</evidence>
<dbReference type="SMART" id="SM00135">
    <property type="entry name" value="LY"/>
    <property type="match status" value="4"/>
</dbReference>
<gene>
    <name evidence="9" type="ORF">MGAL_10B069008</name>
</gene>
<keyword evidence="10" id="KW-1185">Reference proteome</keyword>
<dbReference type="PANTHER" id="PTHR46513">
    <property type="entry name" value="VITELLOGENIN RECEPTOR-LIKE PROTEIN-RELATED-RELATED"/>
    <property type="match status" value="1"/>
</dbReference>
<evidence type="ECO:0000256" key="8">
    <source>
        <dbReference type="SAM" id="Phobius"/>
    </source>
</evidence>
<dbReference type="GO" id="GO:0060070">
    <property type="term" value="P:canonical Wnt signaling pathway"/>
    <property type="evidence" value="ECO:0007669"/>
    <property type="project" value="TreeGrafter"/>
</dbReference>